<keyword evidence="2" id="KW-1185">Reference proteome</keyword>
<dbReference type="AlphaFoldDB" id="A0ABC9HHT3"/>
<proteinExistence type="predicted"/>
<dbReference type="EMBL" id="CANUEZ050000210">
    <property type="protein sequence ID" value="CAM0512300.1"/>
    <property type="molecule type" value="Genomic_DNA"/>
</dbReference>
<dbReference type="Proteomes" id="UP001189180">
    <property type="component" value="Unassembled WGS sequence"/>
</dbReference>
<reference evidence="1 2" key="1">
    <citation type="submission" date="2024-08" db="EMBL/GenBank/DDBJ databases">
        <authorList>
            <person name="Paterson S."/>
        </authorList>
    </citation>
    <scope>NUCLEOTIDE SEQUENCE [LARGE SCALE GENOMIC DNA]</scope>
</reference>
<sequence length="148" mass="16605">MPDATDVVNWVAFKLCRQSSTYLSKSRSGSSQGFFNIELSVVVTAHRQVTKLLRQYWSDRDGPLSRINRVNTSCGTPILEYSVSACCSNFIVLLSCYAWFHVSPWRLVVKVVTVTMDVMVIRSVDVYRITIRYECLAAVGVGNRAVAT</sequence>
<gene>
    <name evidence="1" type="ORF">FHB240107_LOCUS8450</name>
</gene>
<evidence type="ECO:0000313" key="2">
    <source>
        <dbReference type="Proteomes" id="UP001189180"/>
    </source>
</evidence>
<organism evidence="1 2">
    <name type="scientific">Fasciola hepatica</name>
    <name type="common">Liver fluke</name>
    <dbReference type="NCBI Taxonomy" id="6192"/>
    <lineage>
        <taxon>Eukaryota</taxon>
        <taxon>Metazoa</taxon>
        <taxon>Spiralia</taxon>
        <taxon>Lophotrochozoa</taxon>
        <taxon>Platyhelminthes</taxon>
        <taxon>Trematoda</taxon>
        <taxon>Digenea</taxon>
        <taxon>Plagiorchiida</taxon>
        <taxon>Echinostomata</taxon>
        <taxon>Echinostomatoidea</taxon>
        <taxon>Fasciolidae</taxon>
        <taxon>Fasciola</taxon>
    </lineage>
</organism>
<accession>A0ABC9HHT3</accession>
<protein>
    <submittedName>
        <fullName evidence="1">Uncharacterized protein</fullName>
    </submittedName>
</protein>
<name>A0ABC9HHT3_FASHE</name>
<evidence type="ECO:0000313" key="1">
    <source>
        <dbReference type="EMBL" id="CAM0512300.1"/>
    </source>
</evidence>
<comment type="caution">
    <text evidence="1">The sequence shown here is derived from an EMBL/GenBank/DDBJ whole genome shotgun (WGS) entry which is preliminary data.</text>
</comment>